<organism evidence="1 2">
    <name type="scientific">Companilactobacillus nantensis DSM 16982</name>
    <dbReference type="NCBI Taxonomy" id="1423774"/>
    <lineage>
        <taxon>Bacteria</taxon>
        <taxon>Bacillati</taxon>
        <taxon>Bacillota</taxon>
        <taxon>Bacilli</taxon>
        <taxon>Lactobacillales</taxon>
        <taxon>Lactobacillaceae</taxon>
        <taxon>Companilactobacillus</taxon>
    </lineage>
</organism>
<keyword evidence="2" id="KW-1185">Reference proteome</keyword>
<evidence type="ECO:0000313" key="2">
    <source>
        <dbReference type="Proteomes" id="UP000051302"/>
    </source>
</evidence>
<sequence length="167" mass="19374">MTKIKGENMESLDLTDADAYKLISIFKKTISKNKYVLTEGSKGKIKISGLLDGTERQFVLYYMYAIDNIHLNFSDASTRYTLVRINLDSSFHKNSDGKVYGHRVEIFSEEEYRAKNDTFTHYKAYPLPHNSFKDCDDFFTALQQMFDYTNVKNHSSISFIEDNILSI</sequence>
<dbReference type="EMBL" id="AZFV01000002">
    <property type="protein sequence ID" value="KRM18432.1"/>
    <property type="molecule type" value="Genomic_DNA"/>
</dbReference>
<dbReference type="AlphaFoldDB" id="A0A0R1WKP2"/>
<evidence type="ECO:0000313" key="1">
    <source>
        <dbReference type="EMBL" id="KRM18432.1"/>
    </source>
</evidence>
<protein>
    <submittedName>
        <fullName evidence="1">Uncharacterized protein</fullName>
    </submittedName>
</protein>
<dbReference type="InterPro" id="IPR053916">
    <property type="entry name" value="DUF6978"/>
</dbReference>
<accession>A0A0R1WKP2</accession>
<dbReference type="Proteomes" id="UP000051302">
    <property type="component" value="Unassembled WGS sequence"/>
</dbReference>
<dbReference type="Pfam" id="PF22398">
    <property type="entry name" value="DUF6978"/>
    <property type="match status" value="1"/>
</dbReference>
<reference evidence="1 2" key="1">
    <citation type="journal article" date="2015" name="Genome Announc.">
        <title>Expanding the biotechnology potential of lactobacilli through comparative genomics of 213 strains and associated genera.</title>
        <authorList>
            <person name="Sun Z."/>
            <person name="Harris H.M."/>
            <person name="McCann A."/>
            <person name="Guo C."/>
            <person name="Argimon S."/>
            <person name="Zhang W."/>
            <person name="Yang X."/>
            <person name="Jeffery I.B."/>
            <person name="Cooney J.C."/>
            <person name="Kagawa T.F."/>
            <person name="Liu W."/>
            <person name="Song Y."/>
            <person name="Salvetti E."/>
            <person name="Wrobel A."/>
            <person name="Rasinkangas P."/>
            <person name="Parkhill J."/>
            <person name="Rea M.C."/>
            <person name="O'Sullivan O."/>
            <person name="Ritari J."/>
            <person name="Douillard F.P."/>
            <person name="Paul Ross R."/>
            <person name="Yang R."/>
            <person name="Briner A.E."/>
            <person name="Felis G.E."/>
            <person name="de Vos W.M."/>
            <person name="Barrangou R."/>
            <person name="Klaenhammer T.R."/>
            <person name="Caufield P.W."/>
            <person name="Cui Y."/>
            <person name="Zhang H."/>
            <person name="O'Toole P.W."/>
        </authorList>
    </citation>
    <scope>NUCLEOTIDE SEQUENCE [LARGE SCALE GENOMIC DNA]</scope>
    <source>
        <strain evidence="1 2">DSM 16982</strain>
    </source>
</reference>
<comment type="caution">
    <text evidence="1">The sequence shown here is derived from an EMBL/GenBank/DDBJ whole genome shotgun (WGS) entry which is preliminary data.</text>
</comment>
<name>A0A0R1WKP2_9LACO</name>
<dbReference type="PATRIC" id="fig|1423774.3.peg.1020"/>
<gene>
    <name evidence="1" type="ORF">FD31_GL000978</name>
</gene>
<dbReference type="STRING" id="1423774.FD31_GL000978"/>
<proteinExistence type="predicted"/>